<keyword evidence="1" id="KW-0732">Signal</keyword>
<sequence>MRFPFLTGVTAWTCLLQSTNAFAPPGASYRCRAALSPCATNNADVECAATCDIASDFDNTPSLVNVPNGANAIRSGVVTNYLGDFVRLDDVISKDKPHQQLVENGIKGPTFVSIGDAEKLNTFLDANPFMNKEQMFVDDYSFDAYKAAGFTRFDQVDKEKAQSVKMTAPNLKFSEWINYFRTVGKVSPVPKDMKFGEIPEGVLWTGGTFVVQGNKVLYQWTDTVPGNHPVVEDVIKMAKEASLSSNKSDSTRMTKFSSWF</sequence>
<name>A0ABD3Q0T9_9STRA</name>
<evidence type="ECO:0000256" key="1">
    <source>
        <dbReference type="SAM" id="SignalP"/>
    </source>
</evidence>
<keyword evidence="3" id="KW-1185">Reference proteome</keyword>
<gene>
    <name evidence="2" type="ORF">HJC23_007274</name>
</gene>
<feature type="chain" id="PRO_5044864646" evidence="1">
    <location>
        <begin position="22"/>
        <end position="260"/>
    </location>
</feature>
<dbReference type="InterPro" id="IPR032801">
    <property type="entry name" value="PXL2A/B/C"/>
</dbReference>
<evidence type="ECO:0000313" key="2">
    <source>
        <dbReference type="EMBL" id="KAL3793534.1"/>
    </source>
</evidence>
<proteinExistence type="predicted"/>
<dbReference type="AlphaFoldDB" id="A0ABD3Q0T9"/>
<evidence type="ECO:0000313" key="3">
    <source>
        <dbReference type="Proteomes" id="UP001516023"/>
    </source>
</evidence>
<dbReference type="Pfam" id="PF13911">
    <property type="entry name" value="AhpC-TSA_2"/>
    <property type="match status" value="1"/>
</dbReference>
<comment type="caution">
    <text evidence="2">The sequence shown here is derived from an EMBL/GenBank/DDBJ whole genome shotgun (WGS) entry which is preliminary data.</text>
</comment>
<accession>A0ABD3Q0T9</accession>
<protein>
    <submittedName>
        <fullName evidence="2">Uncharacterized protein</fullName>
    </submittedName>
</protein>
<organism evidence="2 3">
    <name type="scientific">Cyclotella cryptica</name>
    <dbReference type="NCBI Taxonomy" id="29204"/>
    <lineage>
        <taxon>Eukaryota</taxon>
        <taxon>Sar</taxon>
        <taxon>Stramenopiles</taxon>
        <taxon>Ochrophyta</taxon>
        <taxon>Bacillariophyta</taxon>
        <taxon>Coscinodiscophyceae</taxon>
        <taxon>Thalassiosirophycidae</taxon>
        <taxon>Stephanodiscales</taxon>
        <taxon>Stephanodiscaceae</taxon>
        <taxon>Cyclotella</taxon>
    </lineage>
</organism>
<dbReference type="EMBL" id="JABMIG020000090">
    <property type="protein sequence ID" value="KAL3793534.1"/>
    <property type="molecule type" value="Genomic_DNA"/>
</dbReference>
<reference evidence="2 3" key="1">
    <citation type="journal article" date="2020" name="G3 (Bethesda)">
        <title>Improved Reference Genome for Cyclotella cryptica CCMP332, a Model for Cell Wall Morphogenesis, Salinity Adaptation, and Lipid Production in Diatoms (Bacillariophyta).</title>
        <authorList>
            <person name="Roberts W.R."/>
            <person name="Downey K.M."/>
            <person name="Ruck E.C."/>
            <person name="Traller J.C."/>
            <person name="Alverson A.J."/>
        </authorList>
    </citation>
    <scope>NUCLEOTIDE SEQUENCE [LARGE SCALE GENOMIC DNA]</scope>
    <source>
        <strain evidence="2 3">CCMP332</strain>
    </source>
</reference>
<dbReference type="Proteomes" id="UP001516023">
    <property type="component" value="Unassembled WGS sequence"/>
</dbReference>
<feature type="signal peptide" evidence="1">
    <location>
        <begin position="1"/>
        <end position="21"/>
    </location>
</feature>